<organism evidence="1 2">
    <name type="scientific">Ruegeria pomeroyi (strain ATCC 700808 / DSM 15171 / DSS-3)</name>
    <name type="common">Silicibacter pomeroyi</name>
    <dbReference type="NCBI Taxonomy" id="246200"/>
    <lineage>
        <taxon>Bacteria</taxon>
        <taxon>Pseudomonadati</taxon>
        <taxon>Pseudomonadota</taxon>
        <taxon>Alphaproteobacteria</taxon>
        <taxon>Rhodobacterales</taxon>
        <taxon>Roseobacteraceae</taxon>
        <taxon>Ruegeria</taxon>
    </lineage>
</organism>
<dbReference type="PaxDb" id="246200-SPO2243"/>
<name>Q5LR86_RUEPO</name>
<evidence type="ECO:0000313" key="1">
    <source>
        <dbReference type="EMBL" id="AAV95509.1"/>
    </source>
</evidence>
<accession>Q5LR86</accession>
<proteinExistence type="predicted"/>
<dbReference type="AlphaFoldDB" id="Q5LR86"/>
<evidence type="ECO:0000313" key="2">
    <source>
        <dbReference type="Proteomes" id="UP000001023"/>
    </source>
</evidence>
<sequence length="524" mass="58718">MEHRSGKSSRRVEKERTGNFYGHKTFEVDWRLHLKLFVQKIFAISLAVFAMSPAMARQLCLKPLPADRSVEVSEFGLPSVSKLLSVPDFDQPFLDFGMGSKTILTVADGKLRDFTEAPMSSWNRLFPTIISQNDDTTWAYTNVRPALFLLDPETSTFVRHPISDTPGLRGFSHPDWRREHEDRTIDRRNQGDGPIYAYVGDKLFKIVAGELEEATVPPTWTASDSVPIDFPGVGVFAHVKGQIWFRRSDAQEWHMIASIKDLLSLHSQSPFSIFQVRYEQETGSIWVMLEDRVLVGRLEQDSIAPELDYQFAGGVILHPPSGKILVWAGEALTDQGNDSPRPISGSPGLWEMSAVAPTRVPGFQAQPRLSNTVPLLSTLFHDPTQTTIVSHAGGFAAFDGESLRDLAELTPEGDRKPFLRKVAGRYFMRSWDWLAEITDDLDLRPIPLPQPVEQRVELLFSPKLKTFILHSAGWETVFTSTDLVSFHEVQGDGTTIIGVIGEMPGEAAVLANSKHQVFLIQYCE</sequence>
<gene>
    <name evidence="1" type="ordered locus">SPO2243</name>
</gene>
<protein>
    <submittedName>
        <fullName evidence="1">Uncharacterized protein</fullName>
    </submittedName>
</protein>
<dbReference type="EMBL" id="CP000031">
    <property type="protein sequence ID" value="AAV95509.1"/>
    <property type="molecule type" value="Genomic_DNA"/>
</dbReference>
<reference evidence="1 2" key="1">
    <citation type="journal article" date="2004" name="Nature">
        <title>Genome sequence of Silicibacter pomeroyi reveals adaptations to the marine environment.</title>
        <authorList>
            <person name="Moran M.A."/>
            <person name="Buchan A."/>
            <person name="Gonzalez J.M."/>
            <person name="Heidelberg J.F."/>
            <person name="Whitman W.B."/>
            <person name="Kiene R.P."/>
            <person name="Henriksen J.R."/>
            <person name="King G.M."/>
            <person name="Belas R."/>
            <person name="Fuqua C."/>
            <person name="Brinkac L."/>
            <person name="Lewis M."/>
            <person name="Johri S."/>
            <person name="Weaver B."/>
            <person name="Pai G."/>
            <person name="Eisen J.A."/>
            <person name="Rahe E."/>
            <person name="Sheldon W.M."/>
            <person name="Ye W."/>
            <person name="Miller T.R."/>
            <person name="Carlton J."/>
            <person name="Rasko D.A."/>
            <person name="Paulsen I.T."/>
            <person name="Ren Q."/>
            <person name="Daugherty S.C."/>
            <person name="Deboy R.T."/>
            <person name="Dodson R.J."/>
            <person name="Durkin A.S."/>
            <person name="Madupu R."/>
            <person name="Nelson W.C."/>
            <person name="Sullivan S.A."/>
            <person name="Rosovitz M.J."/>
            <person name="Haft D.H."/>
            <person name="Selengut J."/>
            <person name="Ward N."/>
        </authorList>
    </citation>
    <scope>NUCLEOTIDE SEQUENCE [LARGE SCALE GENOMIC DNA]</scope>
    <source>
        <strain evidence="2">ATCC 700808 / DSM 15171 / DSS-3</strain>
    </source>
</reference>
<dbReference type="HOGENOM" id="CLU_519607_0_0_5"/>
<dbReference type="KEGG" id="sil:SPO2243"/>
<dbReference type="Proteomes" id="UP000001023">
    <property type="component" value="Chromosome"/>
</dbReference>
<reference evidence="1 2" key="2">
    <citation type="journal article" date="2014" name="Stand. Genomic Sci.">
        <title>An updated genome annotation for the model marine bacterium Ruegeria pomeroyi DSS-3.</title>
        <authorList>
            <person name="Rivers A.R."/>
            <person name="Smith C.B."/>
            <person name="Moran M.A."/>
        </authorList>
    </citation>
    <scope>GENOME REANNOTATION</scope>
    <source>
        <strain evidence="2">ATCC 700808 / DSM 15171 / DSS-3</strain>
    </source>
</reference>
<keyword evidence="2" id="KW-1185">Reference proteome</keyword>